<name>A0ABS6ACP1_9GAMM</name>
<comment type="caution">
    <text evidence="3">The sequence shown here is derived from an EMBL/GenBank/DDBJ whole genome shotgun (WGS) entry which is preliminary data.</text>
</comment>
<reference evidence="3 4" key="1">
    <citation type="submission" date="2021-05" db="EMBL/GenBank/DDBJ databases">
        <title>Draft genomes of bacteria isolated from model marine particles.</title>
        <authorList>
            <person name="Datta M.S."/>
            <person name="Schwartzman J.A."/>
            <person name="Enke T.N."/>
            <person name="Saavedra J."/>
            <person name="Cermak N."/>
            <person name="Cordero O.X."/>
        </authorList>
    </citation>
    <scope>NUCLEOTIDE SEQUENCE [LARGE SCALE GENOMIC DNA]</scope>
    <source>
        <strain evidence="3 4">D2M19</strain>
    </source>
</reference>
<sequence>MTESKKTTSAGKKSPATGSTAKAAARKTPAKKAAAPKKAAASKANASPQVNIDGKTYDLNSLSEKAQAQINNLRATDRLINELELELAIARTARGSYSENLERELSAMNTTLQ</sequence>
<organism evidence="3 4">
    <name type="scientific">Marinobacter salexigens</name>
    <dbReference type="NCBI Taxonomy" id="1925763"/>
    <lineage>
        <taxon>Bacteria</taxon>
        <taxon>Pseudomonadati</taxon>
        <taxon>Pseudomonadota</taxon>
        <taxon>Gammaproteobacteria</taxon>
        <taxon>Pseudomonadales</taxon>
        <taxon>Marinobacteraceae</taxon>
        <taxon>Marinobacter</taxon>
    </lineage>
</organism>
<evidence type="ECO:0000313" key="3">
    <source>
        <dbReference type="EMBL" id="MBU2875747.1"/>
    </source>
</evidence>
<gene>
    <name evidence="3" type="ORF">KO508_17255</name>
</gene>
<evidence type="ECO:0000313" key="4">
    <source>
        <dbReference type="Proteomes" id="UP000753376"/>
    </source>
</evidence>
<feature type="compositionally biased region" description="Low complexity" evidence="2">
    <location>
        <begin position="31"/>
        <end position="48"/>
    </location>
</feature>
<accession>A0ABS6ACP1</accession>
<evidence type="ECO:0000256" key="2">
    <source>
        <dbReference type="SAM" id="MobiDB-lite"/>
    </source>
</evidence>
<dbReference type="EMBL" id="JAHKPV010000021">
    <property type="protein sequence ID" value="MBU2875747.1"/>
    <property type="molecule type" value="Genomic_DNA"/>
</dbReference>
<keyword evidence="1" id="KW-0175">Coiled coil</keyword>
<evidence type="ECO:0000256" key="1">
    <source>
        <dbReference type="SAM" id="Coils"/>
    </source>
</evidence>
<dbReference type="Proteomes" id="UP000753376">
    <property type="component" value="Unassembled WGS sequence"/>
</dbReference>
<dbReference type="RefSeq" id="WP_216009507.1">
    <property type="nucleotide sequence ID" value="NZ_JAHKPV010000021.1"/>
</dbReference>
<proteinExistence type="predicted"/>
<feature type="region of interest" description="Disordered" evidence="2">
    <location>
        <begin position="1"/>
        <end position="52"/>
    </location>
</feature>
<protein>
    <submittedName>
        <fullName evidence="3">Uncharacterized protein</fullName>
    </submittedName>
</protein>
<feature type="coiled-coil region" evidence="1">
    <location>
        <begin position="66"/>
        <end position="93"/>
    </location>
</feature>
<keyword evidence="4" id="KW-1185">Reference proteome</keyword>